<evidence type="ECO:0000313" key="2">
    <source>
        <dbReference type="Proteomes" id="UP000176294"/>
    </source>
</evidence>
<keyword evidence="2" id="KW-1185">Reference proteome</keyword>
<name>A0A1G1SX68_9BACT</name>
<sequence>MGKGWKEYLTNLYRDSAAIVTSVRDISDIETLNLRNAEQQNDLDAAYMSNVFFGDSINFLLYSLLERIDKFSIKDGVKIYLSLQKEQQRMSLKQLLHFIKNKINHRYK</sequence>
<protein>
    <submittedName>
        <fullName evidence="1">Uncharacterized protein</fullName>
    </submittedName>
</protein>
<organism evidence="1 2">
    <name type="scientific">Hymenobacter lapidarius</name>
    <dbReference type="NCBI Taxonomy" id="1908237"/>
    <lineage>
        <taxon>Bacteria</taxon>
        <taxon>Pseudomonadati</taxon>
        <taxon>Bacteroidota</taxon>
        <taxon>Cytophagia</taxon>
        <taxon>Cytophagales</taxon>
        <taxon>Hymenobacteraceae</taxon>
        <taxon>Hymenobacter</taxon>
    </lineage>
</organism>
<accession>A0A1G1SX68</accession>
<dbReference type="Proteomes" id="UP000176294">
    <property type="component" value="Unassembled WGS sequence"/>
</dbReference>
<reference evidence="1 2" key="1">
    <citation type="submission" date="2016-08" db="EMBL/GenBank/DDBJ databases">
        <title>Hymenobacter coccineus sp. nov., Hymenobacter lapidarius sp. nov. and Hymenobacter glacialis sp. nov., isolated from Antarctic soil.</title>
        <authorList>
            <person name="Sedlacek I."/>
            <person name="Kralova S."/>
            <person name="Kyrova K."/>
            <person name="Maslanova I."/>
            <person name="Stankova E."/>
            <person name="Vrbovska V."/>
            <person name="Nemec M."/>
            <person name="Bartak M."/>
            <person name="Svec P."/>
            <person name="Busse H.-J."/>
            <person name="Pantucek R."/>
        </authorList>
    </citation>
    <scope>NUCLEOTIDE SEQUENCE [LARGE SCALE GENOMIC DNA]</scope>
    <source>
        <strain evidence="1 2">CCM 8643</strain>
    </source>
</reference>
<dbReference type="EMBL" id="MDZB01000134">
    <property type="protein sequence ID" value="OGX83189.1"/>
    <property type="molecule type" value="Genomic_DNA"/>
</dbReference>
<gene>
    <name evidence="1" type="ORF">BEN47_17785</name>
</gene>
<comment type="caution">
    <text evidence="1">The sequence shown here is derived from an EMBL/GenBank/DDBJ whole genome shotgun (WGS) entry which is preliminary data.</text>
</comment>
<proteinExistence type="predicted"/>
<evidence type="ECO:0000313" key="1">
    <source>
        <dbReference type="EMBL" id="OGX83189.1"/>
    </source>
</evidence>
<dbReference type="AlphaFoldDB" id="A0A1G1SX68"/>